<comment type="caution">
    <text evidence="1">The sequence shown here is derived from an EMBL/GenBank/DDBJ whole genome shotgun (WGS) entry which is preliminary data.</text>
</comment>
<evidence type="ECO:0000313" key="2">
    <source>
        <dbReference type="Proteomes" id="UP000644010"/>
    </source>
</evidence>
<dbReference type="EMBL" id="JACOOI010000016">
    <property type="protein sequence ID" value="MBC5644196.1"/>
    <property type="molecule type" value="Genomic_DNA"/>
</dbReference>
<reference evidence="1 2" key="1">
    <citation type="submission" date="2020-08" db="EMBL/GenBank/DDBJ databases">
        <title>Genome public.</title>
        <authorList>
            <person name="Liu C."/>
            <person name="Sun Q."/>
        </authorList>
    </citation>
    <scope>NUCLEOTIDE SEQUENCE [LARGE SCALE GENOMIC DNA]</scope>
    <source>
        <strain evidence="1 2">BX2</strain>
    </source>
</reference>
<dbReference type="RefSeq" id="WP_186960105.1">
    <property type="nucleotide sequence ID" value="NZ_JACOOI010000016.1"/>
</dbReference>
<name>A0ABR7E4D4_9BACT</name>
<accession>A0ABR7E4D4</accession>
<keyword evidence="2" id="KW-1185">Reference proteome</keyword>
<sequence length="93" mass="10798">MKALVTTLELPWDRLIPILFRCFTSYIQQPDTNMNIRKSSQLTALLMDSMSYLSKNTRTVNALSTFLDQQINDLDKLLEGKMEYRTHESPALE</sequence>
<protein>
    <submittedName>
        <fullName evidence="1">Uncharacterized protein</fullName>
    </submittedName>
</protein>
<evidence type="ECO:0000313" key="1">
    <source>
        <dbReference type="EMBL" id="MBC5644196.1"/>
    </source>
</evidence>
<proteinExistence type="predicted"/>
<dbReference type="Proteomes" id="UP000644010">
    <property type="component" value="Unassembled WGS sequence"/>
</dbReference>
<gene>
    <name evidence="1" type="ORF">H8S77_15030</name>
</gene>
<organism evidence="1 2">
    <name type="scientific">Parabacteroides segnis</name>
    <dbReference type="NCBI Taxonomy" id="2763058"/>
    <lineage>
        <taxon>Bacteria</taxon>
        <taxon>Pseudomonadati</taxon>
        <taxon>Bacteroidota</taxon>
        <taxon>Bacteroidia</taxon>
        <taxon>Bacteroidales</taxon>
        <taxon>Tannerellaceae</taxon>
        <taxon>Parabacteroides</taxon>
    </lineage>
</organism>